<reference evidence="1" key="1">
    <citation type="journal article" date="2014" name="Int. J. Syst. Evol. Microbiol.">
        <title>Complete genome sequence of Corynebacterium casei LMG S-19264T (=DSM 44701T), isolated from a smear-ripened cheese.</title>
        <authorList>
            <consortium name="US DOE Joint Genome Institute (JGI-PGF)"/>
            <person name="Walter F."/>
            <person name="Albersmeier A."/>
            <person name="Kalinowski J."/>
            <person name="Ruckert C."/>
        </authorList>
    </citation>
    <scope>NUCLEOTIDE SEQUENCE</scope>
    <source>
        <strain evidence="1">CGMCC 1.15254</strain>
    </source>
</reference>
<dbReference type="EMBL" id="BMHV01000008">
    <property type="protein sequence ID" value="GGF61423.1"/>
    <property type="molecule type" value="Genomic_DNA"/>
</dbReference>
<dbReference type="Gene3D" id="3.40.50.450">
    <property type="match status" value="1"/>
</dbReference>
<dbReference type="Gene3D" id="1.10.10.10">
    <property type="entry name" value="Winged helix-like DNA-binding domain superfamily/Winged helix DNA-binding domain"/>
    <property type="match status" value="1"/>
</dbReference>
<name>A0A917FB91_9PROT</name>
<sequence length="294" mass="34118">MNCPICQSAITPTGDTFSQKYDCPCCGHFTVFSPYFHHLTDDDRRKISGWIKKENQQQRHPDFKRGDTQLENILKLPIPGLRQRADEILLEALNDVTALDVKIDAIDKRYIAASYSLDNREVRRLCDFLVKQGLLEKESEQHYTVSDAGHIRYDELKKSNIQLSNKAFVAMWFDTNMNDIFENGLAAAIEQAGYEPIRIDRVDHIDKIDDQIITHIQASKFIVADFTGHRGGVYFEAGYALGRDIPVFWTCRKNHLDDLHFDIRQYNCIMWEEVEELKEKLYYRIKAVLGHGQN</sequence>
<comment type="caution">
    <text evidence="1">The sequence shown here is derived from an EMBL/GenBank/DDBJ whole genome shotgun (WGS) entry which is preliminary data.</text>
</comment>
<dbReference type="InterPro" id="IPR036388">
    <property type="entry name" value="WH-like_DNA-bd_sf"/>
</dbReference>
<proteinExistence type="predicted"/>
<accession>A0A917FB91</accession>
<reference evidence="1" key="2">
    <citation type="submission" date="2020-09" db="EMBL/GenBank/DDBJ databases">
        <authorList>
            <person name="Sun Q."/>
            <person name="Zhou Y."/>
        </authorList>
    </citation>
    <scope>NUCLEOTIDE SEQUENCE</scope>
    <source>
        <strain evidence="1">CGMCC 1.15254</strain>
    </source>
</reference>
<organism evidence="1 2">
    <name type="scientific">Terasakiella brassicae</name>
    <dbReference type="NCBI Taxonomy" id="1634917"/>
    <lineage>
        <taxon>Bacteria</taxon>
        <taxon>Pseudomonadati</taxon>
        <taxon>Pseudomonadota</taxon>
        <taxon>Alphaproteobacteria</taxon>
        <taxon>Rhodospirillales</taxon>
        <taxon>Terasakiellaceae</taxon>
        <taxon>Terasakiella</taxon>
    </lineage>
</organism>
<dbReference type="RefSeq" id="WP_188663201.1">
    <property type="nucleotide sequence ID" value="NZ_BMHV01000008.1"/>
</dbReference>
<gene>
    <name evidence="1" type="ORF">GCM10011332_13990</name>
</gene>
<protein>
    <submittedName>
        <fullName evidence="1">Uncharacterized protein</fullName>
    </submittedName>
</protein>
<dbReference type="AlphaFoldDB" id="A0A917FB91"/>
<dbReference type="Proteomes" id="UP000632498">
    <property type="component" value="Unassembled WGS sequence"/>
</dbReference>
<keyword evidence="2" id="KW-1185">Reference proteome</keyword>
<evidence type="ECO:0000313" key="1">
    <source>
        <dbReference type="EMBL" id="GGF61423.1"/>
    </source>
</evidence>
<evidence type="ECO:0000313" key="2">
    <source>
        <dbReference type="Proteomes" id="UP000632498"/>
    </source>
</evidence>